<dbReference type="Gene3D" id="3.40.50.300">
    <property type="entry name" value="P-loop containing nucleotide triphosphate hydrolases"/>
    <property type="match status" value="1"/>
</dbReference>
<evidence type="ECO:0000259" key="5">
    <source>
        <dbReference type="PROSITE" id="PS51194"/>
    </source>
</evidence>
<evidence type="ECO:0000313" key="6">
    <source>
        <dbReference type="EMBL" id="SVE13100.1"/>
    </source>
</evidence>
<gene>
    <name evidence="6" type="ORF">METZ01_LOCUS465954</name>
</gene>
<dbReference type="GO" id="GO:0005524">
    <property type="term" value="F:ATP binding"/>
    <property type="evidence" value="ECO:0007669"/>
    <property type="project" value="UniProtKB-KW"/>
</dbReference>
<dbReference type="CDD" id="cd18793">
    <property type="entry name" value="SF2_C_SNF"/>
    <property type="match status" value="1"/>
</dbReference>
<proteinExistence type="predicted"/>
<dbReference type="GO" id="GO:0004386">
    <property type="term" value="F:helicase activity"/>
    <property type="evidence" value="ECO:0007669"/>
    <property type="project" value="UniProtKB-KW"/>
</dbReference>
<evidence type="ECO:0000256" key="1">
    <source>
        <dbReference type="ARBA" id="ARBA00022741"/>
    </source>
</evidence>
<dbReference type="PANTHER" id="PTHR45626:SF17">
    <property type="entry name" value="HELICASE-LIKE TRANSCRIPTION FACTOR"/>
    <property type="match status" value="1"/>
</dbReference>
<dbReference type="GO" id="GO:0005634">
    <property type="term" value="C:nucleus"/>
    <property type="evidence" value="ECO:0007669"/>
    <property type="project" value="TreeGrafter"/>
</dbReference>
<sequence>QILELTGSTRDRSLPVETFESSDGPTVMLASLKAAGLGVTLKSADYVFLMDPWWNPAVEEQAIDRAHRLGRVKPSFIYRLVAQGTIEERVRNLQIEKKETFQKIIGEIEKPTGLVDHFSSLKDLIELKEN</sequence>
<dbReference type="EMBL" id="UINC01196196">
    <property type="protein sequence ID" value="SVE13100.1"/>
    <property type="molecule type" value="Genomic_DNA"/>
</dbReference>
<feature type="non-terminal residue" evidence="6">
    <location>
        <position position="1"/>
    </location>
</feature>
<dbReference type="GO" id="GO:0008094">
    <property type="term" value="F:ATP-dependent activity, acting on DNA"/>
    <property type="evidence" value="ECO:0007669"/>
    <property type="project" value="TreeGrafter"/>
</dbReference>
<dbReference type="InterPro" id="IPR050628">
    <property type="entry name" value="SNF2_RAD54_helicase_TF"/>
</dbReference>
<dbReference type="GO" id="GO:0006281">
    <property type="term" value="P:DNA repair"/>
    <property type="evidence" value="ECO:0007669"/>
    <property type="project" value="TreeGrafter"/>
</dbReference>
<evidence type="ECO:0000256" key="3">
    <source>
        <dbReference type="ARBA" id="ARBA00022806"/>
    </source>
</evidence>
<dbReference type="InterPro" id="IPR027417">
    <property type="entry name" value="P-loop_NTPase"/>
</dbReference>
<keyword evidence="3" id="KW-0347">Helicase</keyword>
<dbReference type="PROSITE" id="PS51194">
    <property type="entry name" value="HELICASE_CTER"/>
    <property type="match status" value="1"/>
</dbReference>
<dbReference type="AlphaFoldDB" id="A0A383AZX5"/>
<dbReference type="PANTHER" id="PTHR45626">
    <property type="entry name" value="TRANSCRIPTION TERMINATION FACTOR 2-RELATED"/>
    <property type="match status" value="1"/>
</dbReference>
<evidence type="ECO:0000256" key="2">
    <source>
        <dbReference type="ARBA" id="ARBA00022801"/>
    </source>
</evidence>
<dbReference type="GO" id="GO:0016787">
    <property type="term" value="F:hydrolase activity"/>
    <property type="evidence" value="ECO:0007669"/>
    <property type="project" value="UniProtKB-KW"/>
</dbReference>
<feature type="domain" description="Helicase C-terminal" evidence="5">
    <location>
        <begin position="1"/>
        <end position="116"/>
    </location>
</feature>
<protein>
    <recommendedName>
        <fullName evidence="5">Helicase C-terminal domain-containing protein</fullName>
    </recommendedName>
</protein>
<accession>A0A383AZX5</accession>
<keyword evidence="2" id="KW-0378">Hydrolase</keyword>
<evidence type="ECO:0000256" key="4">
    <source>
        <dbReference type="ARBA" id="ARBA00022840"/>
    </source>
</evidence>
<dbReference type="InterPro" id="IPR001650">
    <property type="entry name" value="Helicase_C-like"/>
</dbReference>
<dbReference type="SUPFAM" id="SSF52540">
    <property type="entry name" value="P-loop containing nucleoside triphosphate hydrolases"/>
    <property type="match status" value="1"/>
</dbReference>
<dbReference type="Pfam" id="PF00271">
    <property type="entry name" value="Helicase_C"/>
    <property type="match status" value="1"/>
</dbReference>
<dbReference type="SMART" id="SM00490">
    <property type="entry name" value="HELICc"/>
    <property type="match status" value="1"/>
</dbReference>
<dbReference type="InterPro" id="IPR049730">
    <property type="entry name" value="SNF2/RAD54-like_C"/>
</dbReference>
<keyword evidence="4" id="KW-0067">ATP-binding</keyword>
<name>A0A383AZX5_9ZZZZ</name>
<reference evidence="6" key="1">
    <citation type="submission" date="2018-05" db="EMBL/GenBank/DDBJ databases">
        <authorList>
            <person name="Lanie J.A."/>
            <person name="Ng W.-L."/>
            <person name="Kazmierczak K.M."/>
            <person name="Andrzejewski T.M."/>
            <person name="Davidsen T.M."/>
            <person name="Wayne K.J."/>
            <person name="Tettelin H."/>
            <person name="Glass J.I."/>
            <person name="Rusch D."/>
            <person name="Podicherti R."/>
            <person name="Tsui H.-C.T."/>
            <person name="Winkler M.E."/>
        </authorList>
    </citation>
    <scope>NUCLEOTIDE SEQUENCE</scope>
</reference>
<keyword evidence="1" id="KW-0547">Nucleotide-binding</keyword>
<organism evidence="6">
    <name type="scientific">marine metagenome</name>
    <dbReference type="NCBI Taxonomy" id="408172"/>
    <lineage>
        <taxon>unclassified sequences</taxon>
        <taxon>metagenomes</taxon>
        <taxon>ecological metagenomes</taxon>
    </lineage>
</organism>